<accession>A0A9Q4AYQ3</accession>
<protein>
    <submittedName>
        <fullName evidence="1">Uncharacterized protein</fullName>
    </submittedName>
</protein>
<gene>
    <name evidence="1" type="ORF">HXA33_00685</name>
</gene>
<proteinExistence type="predicted"/>
<organism evidence="1 2">
    <name type="scientific">Salipaludibacillus agaradhaerens</name>
    <name type="common">Bacillus agaradhaerens</name>
    <dbReference type="NCBI Taxonomy" id="76935"/>
    <lineage>
        <taxon>Bacteria</taxon>
        <taxon>Bacillati</taxon>
        <taxon>Bacillota</taxon>
        <taxon>Bacilli</taxon>
        <taxon>Bacillales</taxon>
        <taxon>Bacillaceae</taxon>
    </lineage>
</organism>
<evidence type="ECO:0000313" key="1">
    <source>
        <dbReference type="EMBL" id="MCR6095063.1"/>
    </source>
</evidence>
<dbReference type="Proteomes" id="UP001057753">
    <property type="component" value="Unassembled WGS sequence"/>
</dbReference>
<dbReference type="RefSeq" id="WP_257819719.1">
    <property type="nucleotide sequence ID" value="NZ_JABXYM010000001.1"/>
</dbReference>
<comment type="caution">
    <text evidence="1">The sequence shown here is derived from an EMBL/GenBank/DDBJ whole genome shotgun (WGS) entry which is preliminary data.</text>
</comment>
<name>A0A9Q4AYQ3_SALAG</name>
<reference evidence="1" key="1">
    <citation type="submission" date="2020-06" db="EMBL/GenBank/DDBJ databases">
        <title>Insight into the genomes of haloalkaliphilic bacilli from Kenyan soda lakes.</title>
        <authorList>
            <person name="Mwirichia R."/>
            <person name="Villamizar G.C."/>
            <person name="Poehlein A."/>
            <person name="Mugweru J."/>
            <person name="Kipnyargis A."/>
            <person name="Kiplimo D."/>
            <person name="Orwa P."/>
            <person name="Daniel R."/>
        </authorList>
    </citation>
    <scope>NUCLEOTIDE SEQUENCE</scope>
    <source>
        <strain evidence="1">B1096_S55</strain>
    </source>
</reference>
<dbReference type="InterPro" id="IPR045527">
    <property type="entry name" value="DUF6470"/>
</dbReference>
<keyword evidence="2" id="KW-1185">Reference proteome</keyword>
<sequence>MTLPQIAIFAVQAKTGIQQSRPYMSIRQPGPDMTIDQNVAGKLRISTTASRLYIDQTEAFADADVKSPLRRGKENAAKGNQKVMQFIAETMRHGEQLKKIENNTNALASVVKQRSERPPKSYNFAAVPEHMGKVKINYTPSELQFDADLPHVAIHVKRNNPEIQVPRWETNVYLEQKNNIHFSVIPGSAINKEL</sequence>
<dbReference type="EMBL" id="JABXYM010000001">
    <property type="protein sequence ID" value="MCR6095063.1"/>
    <property type="molecule type" value="Genomic_DNA"/>
</dbReference>
<evidence type="ECO:0000313" key="2">
    <source>
        <dbReference type="Proteomes" id="UP001057753"/>
    </source>
</evidence>
<dbReference type="Pfam" id="PF20074">
    <property type="entry name" value="DUF6470"/>
    <property type="match status" value="1"/>
</dbReference>
<dbReference type="AlphaFoldDB" id="A0A9Q4AYQ3"/>